<sequence>MAVFRKSTRLSCYFLNKTPLTHHLKLTKSFRTVVQEPKPTRGLLKTSIIGALVGTAIGTGYAFWKIERDRKNLSLEGSELPVQLLKYKPPITPSRRILSPVDATGLKLTLFQYQSCPFCCKVRTFLDYYGISYDVVEVDPVLRREISWSPYRKVPILVAKVDGGYRPLNDSSMIVSVLASYLTDMSNNLNDLAQYYPVIAMNDEGGKFKQEIINKYFLMYQGEIPKDRTLDDIMEERKWRKWADEVLVHTLSPNVYRTLEYFPTWERKIMINVGAWAMWMIGKRLQKRHHLKTNVRESFYDELNHWLKAIDARGSTFMGGNNPDLSDLAVYGILRSIEGCQAFKDALEHTKLSSWYQAMTERVNNHAGASLLTG</sequence>
<keyword evidence="5" id="KW-0644">Prostaglandin metabolism</keyword>
<dbReference type="GO" id="GO:0050220">
    <property type="term" value="F:prostaglandin-E synthase activity"/>
    <property type="evidence" value="ECO:0007669"/>
    <property type="project" value="UniProtKB-EC"/>
</dbReference>
<comment type="caution">
    <text evidence="21">The sequence shown here is derived from an EMBL/GenBank/DDBJ whole genome shotgun (WGS) entry which is preliminary data.</text>
</comment>
<dbReference type="InterPro" id="IPR034334">
    <property type="entry name" value="PGES2"/>
</dbReference>
<evidence type="ECO:0000256" key="8">
    <source>
        <dbReference type="ARBA" id="ARBA00022692"/>
    </source>
</evidence>
<evidence type="ECO:0000259" key="20">
    <source>
        <dbReference type="Pfam" id="PF13417"/>
    </source>
</evidence>
<dbReference type="GO" id="GO:0001516">
    <property type="term" value="P:prostaglandin biosynthetic process"/>
    <property type="evidence" value="ECO:0007669"/>
    <property type="project" value="UniProtKB-UniPathway"/>
</dbReference>
<dbReference type="GO" id="GO:0012505">
    <property type="term" value="C:endomembrane system"/>
    <property type="evidence" value="ECO:0007669"/>
    <property type="project" value="UniProtKB-SubCell"/>
</dbReference>
<keyword evidence="8 19" id="KW-0812">Transmembrane</keyword>
<dbReference type="SFLD" id="SFLDG01203">
    <property type="entry name" value="Prostaglandin_E_synthase_like1"/>
    <property type="match status" value="1"/>
</dbReference>
<evidence type="ECO:0000256" key="6">
    <source>
        <dbReference type="ARBA" id="ARBA00022516"/>
    </source>
</evidence>
<evidence type="ECO:0000256" key="11">
    <source>
        <dbReference type="ARBA" id="ARBA00023098"/>
    </source>
</evidence>
<comment type="pathway">
    <text evidence="1">Lipid metabolism; prostaglandin biosynthesis.</text>
</comment>
<proteinExistence type="inferred from homology"/>
<evidence type="ECO:0000256" key="1">
    <source>
        <dbReference type="ARBA" id="ARBA00004702"/>
    </source>
</evidence>
<dbReference type="InterPro" id="IPR036249">
    <property type="entry name" value="Thioredoxin-like_sf"/>
</dbReference>
<keyword evidence="22" id="KW-1185">Reference proteome</keyword>
<evidence type="ECO:0000256" key="12">
    <source>
        <dbReference type="ARBA" id="ARBA00023136"/>
    </source>
</evidence>
<dbReference type="PANTHER" id="PTHR12782:SF5">
    <property type="entry name" value="PROSTAGLANDIN E SYNTHASE 2"/>
    <property type="match status" value="1"/>
</dbReference>
<reference evidence="21" key="1">
    <citation type="submission" date="2021-04" db="EMBL/GenBank/DDBJ databases">
        <authorList>
            <person name="Chebbi M.A.C M."/>
        </authorList>
    </citation>
    <scope>NUCLEOTIDE SEQUENCE</scope>
</reference>
<keyword evidence="9" id="KW-0276">Fatty acid metabolism</keyword>
<keyword evidence="13" id="KW-0275">Fatty acid biosynthesis</keyword>
<dbReference type="InterPro" id="IPR004045">
    <property type="entry name" value="Glutathione_S-Trfase_N"/>
</dbReference>
<dbReference type="EMBL" id="CAJNRD030001118">
    <property type="protein sequence ID" value="CAG5081092.1"/>
    <property type="molecule type" value="Genomic_DNA"/>
</dbReference>
<evidence type="ECO:0000256" key="14">
    <source>
        <dbReference type="ARBA" id="ARBA00023235"/>
    </source>
</evidence>
<dbReference type="AlphaFoldDB" id="A0A8J2H790"/>
<accession>A0A8J2H790</accession>
<dbReference type="InterPro" id="IPR040079">
    <property type="entry name" value="Glutathione_S-Trfase"/>
</dbReference>
<protein>
    <recommendedName>
        <fullName evidence="4">Prostaglandin E synthase 2</fullName>
        <ecNumber evidence="3">5.3.99.3</ecNumber>
    </recommendedName>
    <alternativeName>
        <fullName evidence="17">Microsomal prostaglandin E synthase 2</fullName>
    </alternativeName>
</protein>
<evidence type="ECO:0000256" key="16">
    <source>
        <dbReference type="ARBA" id="ARBA00023931"/>
    </source>
</evidence>
<feature type="transmembrane region" description="Helical" evidence="19">
    <location>
        <begin position="43"/>
        <end position="64"/>
    </location>
</feature>
<evidence type="ECO:0000313" key="22">
    <source>
        <dbReference type="Proteomes" id="UP000786811"/>
    </source>
</evidence>
<dbReference type="GO" id="GO:0005739">
    <property type="term" value="C:mitochondrion"/>
    <property type="evidence" value="ECO:0007669"/>
    <property type="project" value="TreeGrafter"/>
</dbReference>
<evidence type="ECO:0000256" key="17">
    <source>
        <dbReference type="ARBA" id="ARBA00031041"/>
    </source>
</evidence>
<gene>
    <name evidence="21" type="ORF">HICCMSTLAB_LOCUS3191</name>
</gene>
<evidence type="ECO:0000256" key="5">
    <source>
        <dbReference type="ARBA" id="ARBA00022501"/>
    </source>
</evidence>
<comment type="catalytic activity">
    <reaction evidence="16">
        <text>prostaglandin H2 = prostaglandin E2</text>
        <dbReference type="Rhea" id="RHEA:12893"/>
        <dbReference type="ChEBI" id="CHEBI:57405"/>
        <dbReference type="ChEBI" id="CHEBI:606564"/>
        <dbReference type="EC" id="5.3.99.3"/>
    </reaction>
    <physiologicalReaction direction="left-to-right" evidence="16">
        <dbReference type="Rhea" id="RHEA:12894"/>
    </physiologicalReaction>
</comment>
<dbReference type="UniPathway" id="UPA00662"/>
<evidence type="ECO:0000256" key="10">
    <source>
        <dbReference type="ARBA" id="ARBA00022989"/>
    </source>
</evidence>
<dbReference type="EC" id="5.3.99.3" evidence="3"/>
<dbReference type="SFLD" id="SFLDG01182">
    <property type="entry name" value="Prostaglandin_E_synthase_like"/>
    <property type="match status" value="1"/>
</dbReference>
<comment type="catalytic activity">
    <reaction evidence="15">
        <text>prostaglandin H2 = (12S)-hydroxy-(5Z,8E,10E)-heptadecatrienoate + malonaldehyde</text>
        <dbReference type="Rhea" id="RHEA:48644"/>
        <dbReference type="ChEBI" id="CHEBI:57405"/>
        <dbReference type="ChEBI" id="CHEBI:90694"/>
        <dbReference type="ChEBI" id="CHEBI:566274"/>
    </reaction>
    <physiologicalReaction direction="left-to-right" evidence="15">
        <dbReference type="Rhea" id="RHEA:48645"/>
    </physiologicalReaction>
</comment>
<dbReference type="PANTHER" id="PTHR12782">
    <property type="entry name" value="MICROSOMAL PROSTAGLANDIN E SYNTHASE-2"/>
    <property type="match status" value="1"/>
</dbReference>
<dbReference type="InterPro" id="IPR011767">
    <property type="entry name" value="GLR_AS"/>
</dbReference>
<keyword evidence="14" id="KW-0413">Isomerase</keyword>
<evidence type="ECO:0000256" key="9">
    <source>
        <dbReference type="ARBA" id="ARBA00022832"/>
    </source>
</evidence>
<dbReference type="Pfam" id="PF13417">
    <property type="entry name" value="GST_N_3"/>
    <property type="match status" value="1"/>
</dbReference>
<dbReference type="PROSITE" id="PS51354">
    <property type="entry name" value="GLUTAREDOXIN_2"/>
    <property type="match status" value="1"/>
</dbReference>
<evidence type="ECO:0000256" key="7">
    <source>
        <dbReference type="ARBA" id="ARBA00022585"/>
    </source>
</evidence>
<dbReference type="Gene3D" id="3.40.30.10">
    <property type="entry name" value="Glutaredoxin"/>
    <property type="match status" value="1"/>
</dbReference>
<dbReference type="InterPro" id="IPR034335">
    <property type="entry name" value="PGES2_C"/>
</dbReference>
<evidence type="ECO:0000256" key="18">
    <source>
        <dbReference type="ARBA" id="ARBA00037847"/>
    </source>
</evidence>
<dbReference type="OrthoDB" id="423541at2759"/>
<dbReference type="InterPro" id="IPR036282">
    <property type="entry name" value="Glutathione-S-Trfase_C_sf"/>
</dbReference>
<keyword evidence="12 19" id="KW-0472">Membrane</keyword>
<feature type="domain" description="GST N-terminal" evidence="20">
    <location>
        <begin position="110"/>
        <end position="179"/>
    </location>
</feature>
<dbReference type="Proteomes" id="UP000786811">
    <property type="component" value="Unassembled WGS sequence"/>
</dbReference>
<dbReference type="CDD" id="cd03197">
    <property type="entry name" value="GST_C_mPGES2"/>
    <property type="match status" value="1"/>
</dbReference>
<evidence type="ECO:0000313" key="21">
    <source>
        <dbReference type="EMBL" id="CAG5081092.1"/>
    </source>
</evidence>
<evidence type="ECO:0000256" key="2">
    <source>
        <dbReference type="ARBA" id="ARBA00007409"/>
    </source>
</evidence>
<evidence type="ECO:0000256" key="4">
    <source>
        <dbReference type="ARBA" id="ARBA00019474"/>
    </source>
</evidence>
<comment type="similarity">
    <text evidence="2">Belongs to the GST superfamily.</text>
</comment>
<evidence type="ECO:0000256" key="3">
    <source>
        <dbReference type="ARBA" id="ARBA00012203"/>
    </source>
</evidence>
<dbReference type="SUPFAM" id="SSF52833">
    <property type="entry name" value="Thioredoxin-like"/>
    <property type="match status" value="1"/>
</dbReference>
<dbReference type="Gene3D" id="1.20.1050.10">
    <property type="match status" value="1"/>
</dbReference>
<comment type="subcellular location">
    <subcellularLocation>
        <location evidence="18">Endomembrane system</location>
        <topology evidence="18">Single-pass membrane protein</topology>
    </subcellularLocation>
</comment>
<dbReference type="SFLD" id="SFLDS00019">
    <property type="entry name" value="Glutathione_Transferase_(cytos"/>
    <property type="match status" value="1"/>
</dbReference>
<organism evidence="21 22">
    <name type="scientific">Cotesia congregata</name>
    <name type="common">Parasitoid wasp</name>
    <name type="synonym">Apanteles congregatus</name>
    <dbReference type="NCBI Taxonomy" id="51543"/>
    <lineage>
        <taxon>Eukaryota</taxon>
        <taxon>Metazoa</taxon>
        <taxon>Ecdysozoa</taxon>
        <taxon>Arthropoda</taxon>
        <taxon>Hexapoda</taxon>
        <taxon>Insecta</taxon>
        <taxon>Pterygota</taxon>
        <taxon>Neoptera</taxon>
        <taxon>Endopterygota</taxon>
        <taxon>Hymenoptera</taxon>
        <taxon>Apocrita</taxon>
        <taxon>Ichneumonoidea</taxon>
        <taxon>Braconidae</taxon>
        <taxon>Microgastrinae</taxon>
        <taxon>Cotesia</taxon>
    </lineage>
</organism>
<keyword evidence="11" id="KW-0443">Lipid metabolism</keyword>
<evidence type="ECO:0000256" key="13">
    <source>
        <dbReference type="ARBA" id="ARBA00023160"/>
    </source>
</evidence>
<dbReference type="PROSITE" id="PS00195">
    <property type="entry name" value="GLUTAREDOXIN_1"/>
    <property type="match status" value="1"/>
</dbReference>
<keyword evidence="6" id="KW-0444">Lipid biosynthesis</keyword>
<keyword evidence="7" id="KW-0643">Prostaglandin biosynthesis</keyword>
<name>A0A8J2H790_COTCN</name>
<keyword evidence="10 19" id="KW-1133">Transmembrane helix</keyword>
<evidence type="ECO:0000256" key="19">
    <source>
        <dbReference type="SAM" id="Phobius"/>
    </source>
</evidence>
<evidence type="ECO:0000256" key="15">
    <source>
        <dbReference type="ARBA" id="ARBA00023930"/>
    </source>
</evidence>
<dbReference type="SUPFAM" id="SSF47616">
    <property type="entry name" value="GST C-terminal domain-like"/>
    <property type="match status" value="1"/>
</dbReference>
<dbReference type="Gene3D" id="6.20.200.30">
    <property type="match status" value="1"/>
</dbReference>